<evidence type="ECO:0000256" key="1">
    <source>
        <dbReference type="SAM" id="Phobius"/>
    </source>
</evidence>
<protein>
    <submittedName>
        <fullName evidence="2">Hypothetical conserved protein</fullName>
    </submittedName>
</protein>
<dbReference type="Pfam" id="PF04070">
    <property type="entry name" value="DUF378"/>
    <property type="match status" value="1"/>
</dbReference>
<organism evidence="2 3">
    <name type="scientific">Rhizobium etli (strain ATCC 51251 / DSM 11541 / JCM 21823 / NBRC 15573 / CFN 42)</name>
    <dbReference type="NCBI Taxonomy" id="347834"/>
    <lineage>
        <taxon>Bacteria</taxon>
        <taxon>Pseudomonadati</taxon>
        <taxon>Pseudomonadota</taxon>
        <taxon>Alphaproteobacteria</taxon>
        <taxon>Hyphomicrobiales</taxon>
        <taxon>Rhizobiaceae</taxon>
        <taxon>Rhizobium/Agrobacterium group</taxon>
        <taxon>Rhizobium</taxon>
    </lineage>
</organism>
<dbReference type="OrthoDB" id="9812136at2"/>
<dbReference type="RefSeq" id="WP_011428227.1">
    <property type="nucleotide sequence ID" value="NC_007765.1"/>
</dbReference>
<evidence type="ECO:0000313" key="2">
    <source>
        <dbReference type="EMBL" id="ABC93809.1"/>
    </source>
</evidence>
<dbReference type="InterPro" id="IPR007211">
    <property type="entry name" value="DUF378"/>
</dbReference>
<accession>Q2K112</accession>
<keyword evidence="3" id="KW-1185">Reference proteome</keyword>
<dbReference type="HOGENOM" id="CLU_179993_2_0_5"/>
<dbReference type="PANTHER" id="PTHR37304:SF1">
    <property type="entry name" value="MEMBRANE PROTEIN"/>
    <property type="match status" value="1"/>
</dbReference>
<reference evidence="2 3" key="1">
    <citation type="journal article" date="2006" name="Proc. Natl. Acad. Sci. U.S.A.">
        <title>The partitioned Rhizobium etli genome: genetic and metabolic redundancy in seven interacting replicons.</title>
        <authorList>
            <person name="Gonzalez V."/>
            <person name="Santamaria R.I."/>
            <person name="Bustos P."/>
            <person name="Hernandez-Gonzalez I."/>
            <person name="Medrano-Soto A."/>
            <person name="Moreno-Hagelsieb G."/>
            <person name="Janga S.C."/>
            <person name="Ramirez M.A."/>
            <person name="Jimenez-Jacinto V."/>
            <person name="Collado-Vides J."/>
            <person name="Davila G."/>
        </authorList>
    </citation>
    <scope>NUCLEOTIDE SEQUENCE [LARGE SCALE GENOMIC DNA]</scope>
    <source>
        <strain evidence="3">ATCC 51251 / DSM 11541 / JCM 21823 / NBRC 15573 / CFN 42</strain>
    </source>
</reference>
<feature type="transmembrane region" description="Helical" evidence="1">
    <location>
        <begin position="6"/>
        <end position="27"/>
    </location>
</feature>
<sequence length="74" mass="7775">MKIINIVTLTLLVVGGVNWGLVGLFGFDLVAAIFGAGWALARIVYILVGLSAAWQVIPLSSAMGSGEFAARQNR</sequence>
<feature type="transmembrane region" description="Helical" evidence="1">
    <location>
        <begin position="39"/>
        <end position="57"/>
    </location>
</feature>
<dbReference type="Proteomes" id="UP000001936">
    <property type="component" value="Plasmid p42e"/>
</dbReference>
<keyword evidence="1" id="KW-0472">Membrane</keyword>
<dbReference type="PANTHER" id="PTHR37304">
    <property type="entry name" value="MEMBRANE PROTEIN-RELATED"/>
    <property type="match status" value="1"/>
</dbReference>
<geneLocation type="plasmid" evidence="2 3">
    <name>p42e</name>
</geneLocation>
<name>Q2K112_RHIEC</name>
<keyword evidence="1" id="KW-0812">Transmembrane</keyword>
<proteinExistence type="predicted"/>
<dbReference type="AlphaFoldDB" id="Q2K112"/>
<gene>
    <name evidence="2" type="ordered locus">RHE_PE00374</name>
</gene>
<dbReference type="EMBL" id="CP000137">
    <property type="protein sequence ID" value="ABC93809.1"/>
    <property type="molecule type" value="Genomic_DNA"/>
</dbReference>
<keyword evidence="2" id="KW-0614">Plasmid</keyword>
<evidence type="ECO:0000313" key="3">
    <source>
        <dbReference type="Proteomes" id="UP000001936"/>
    </source>
</evidence>
<dbReference type="KEGG" id="ret:RHE_PE00374"/>
<keyword evidence="1" id="KW-1133">Transmembrane helix</keyword>